<sequence length="986" mass="110535">MTDRFEPPASPAPQDWTRAPELSAEDNPWKVALESSGVGVWEWDLARNTQTYSQRWEEILGYRGGELVGGYAEFIRMVHPDDIVPLQAAVTAYLAGLAPEYVADLRMRHKNGHWVWIMSHGTIVSRDAEGRPLRLIGTHTDISARKQAEAELRELNAQLQEQTRLLQTTTASISQGIFVFNAEMCLISFNQRACEMLDLPESFLAERPSLARISGFQFKRGDFGPQAQLVDEHARDYVLTGGKTPLPAHFLRDTPDGRTLEVKSQMLPDGGMVRTVADVSDYVQAQAARKRLDLLLTALQSQAQIGAWEVDVATDRVYWTEGVYRIFQTSPEEYTPSTAMESAERVFTPASMEKVHARALAFDTDQSVGIELEAVTFRGNTIWVHVTGTSVRKNGKLVSRIGVMQNITERKQAQMAVQETEDRWRLALESTGDGVWDWHIQSGVEHFSKRLVEMYGFQEGEIPDLPAELDKRTHPDDLAQMERDRNAHFSGLSATYSNEHRVRCKDGSWKWVLSRGMVISRDAQGRPARMIGTHTDITERKASEVLIRQQAFFDTLTGLPNRRMLRDRLEQEIKRCKRDVQQLAILFIDLDHFKEVNDTLGHDNGDLLLQEAARRIQHCVREADTVARMGGDEFTVILTEVNDGNRLEPTLQKILRTLEAVFQLGNEQAFVSASIGITLYPADAQDIESLFKNADQALYVAKGAGRNRFSFFTPALQEAAQTRARLAHDLRSGLQEQQFRLVYQPIVELATGSVHKAEALIRWQHPTRGLVSPAHFIPIAESSGLIVDIGEWVFQQAARQVQTWRQTLHPDFQISVNKSPAQFHHDGHGLQPWASRLQAMGLPGACMVVEITEGLLLDTSTRVTEHLLALGDAGIQVSLDDFGTGYSSLSYLQKFDIDFLKIDQSFVRHLVPGATDLALCKAIIVMAHALGMKVVAEGVETTLQRDLLTAAGCDYAQGYLFSHPLAAADFEAYWSASRPTNGDWEI</sequence>
<feature type="region of interest" description="Disordered" evidence="2">
    <location>
        <begin position="1"/>
        <end position="23"/>
    </location>
</feature>
<dbReference type="SMART" id="SM00091">
    <property type="entry name" value="PAS"/>
    <property type="match status" value="3"/>
</dbReference>
<dbReference type="Pfam" id="PF00990">
    <property type="entry name" value="GGDEF"/>
    <property type="match status" value="1"/>
</dbReference>
<keyword evidence="1" id="KW-0175">Coiled coil</keyword>
<dbReference type="Gene3D" id="3.30.70.270">
    <property type="match status" value="1"/>
</dbReference>
<gene>
    <name evidence="7" type="ORF">J2X19_002613</name>
</gene>
<dbReference type="EMBL" id="JAVDXT010000002">
    <property type="protein sequence ID" value="MDR7377934.1"/>
    <property type="molecule type" value="Genomic_DNA"/>
</dbReference>
<dbReference type="Pfam" id="PF00563">
    <property type="entry name" value="EAL"/>
    <property type="match status" value="1"/>
</dbReference>
<dbReference type="SMART" id="SM00052">
    <property type="entry name" value="EAL"/>
    <property type="match status" value="1"/>
</dbReference>
<evidence type="ECO:0000259" key="6">
    <source>
        <dbReference type="PROSITE" id="PS50887"/>
    </source>
</evidence>
<dbReference type="SMART" id="SM00086">
    <property type="entry name" value="PAC"/>
    <property type="match status" value="3"/>
</dbReference>
<comment type="caution">
    <text evidence="7">The sequence shown here is derived from an EMBL/GenBank/DDBJ whole genome shotgun (WGS) entry which is preliminary data.</text>
</comment>
<dbReference type="PANTHER" id="PTHR44757:SF2">
    <property type="entry name" value="BIOFILM ARCHITECTURE MAINTENANCE PROTEIN MBAA"/>
    <property type="match status" value="1"/>
</dbReference>
<dbReference type="SUPFAM" id="SSF55073">
    <property type="entry name" value="Nucleotide cyclase"/>
    <property type="match status" value="1"/>
</dbReference>
<dbReference type="SMART" id="SM00267">
    <property type="entry name" value="GGDEF"/>
    <property type="match status" value="1"/>
</dbReference>
<evidence type="ECO:0000259" key="3">
    <source>
        <dbReference type="PROSITE" id="PS50112"/>
    </source>
</evidence>
<dbReference type="CDD" id="cd00130">
    <property type="entry name" value="PAS"/>
    <property type="match status" value="2"/>
</dbReference>
<reference evidence="7 8" key="1">
    <citation type="submission" date="2023-07" db="EMBL/GenBank/DDBJ databases">
        <title>Sorghum-associated microbial communities from plants grown in Nebraska, USA.</title>
        <authorList>
            <person name="Schachtman D."/>
        </authorList>
    </citation>
    <scope>NUCLEOTIDE SEQUENCE [LARGE SCALE GENOMIC DNA]</scope>
    <source>
        <strain evidence="7 8">BE313</strain>
    </source>
</reference>
<dbReference type="InterPro" id="IPR043128">
    <property type="entry name" value="Rev_trsase/Diguanyl_cyclase"/>
</dbReference>
<dbReference type="NCBIfam" id="TIGR00229">
    <property type="entry name" value="sensory_box"/>
    <property type="match status" value="3"/>
</dbReference>
<feature type="coiled-coil region" evidence="1">
    <location>
        <begin position="142"/>
        <end position="172"/>
    </location>
</feature>
<dbReference type="PROSITE" id="PS50883">
    <property type="entry name" value="EAL"/>
    <property type="match status" value="1"/>
</dbReference>
<dbReference type="NCBIfam" id="TIGR00254">
    <property type="entry name" value="GGDEF"/>
    <property type="match status" value="1"/>
</dbReference>
<evidence type="ECO:0000313" key="7">
    <source>
        <dbReference type="EMBL" id="MDR7377934.1"/>
    </source>
</evidence>
<feature type="domain" description="PAS" evidence="3">
    <location>
        <begin position="420"/>
        <end position="499"/>
    </location>
</feature>
<dbReference type="InterPro" id="IPR035919">
    <property type="entry name" value="EAL_sf"/>
</dbReference>
<dbReference type="PROSITE" id="PS50112">
    <property type="entry name" value="PAS"/>
    <property type="match status" value="2"/>
</dbReference>
<feature type="domain" description="GGDEF" evidence="6">
    <location>
        <begin position="581"/>
        <end position="714"/>
    </location>
</feature>
<dbReference type="Proteomes" id="UP001180487">
    <property type="component" value="Unassembled WGS sequence"/>
</dbReference>
<dbReference type="InterPro" id="IPR001610">
    <property type="entry name" value="PAC"/>
</dbReference>
<dbReference type="Pfam" id="PF12860">
    <property type="entry name" value="PAS_7"/>
    <property type="match status" value="1"/>
</dbReference>
<dbReference type="InterPro" id="IPR000700">
    <property type="entry name" value="PAS-assoc_C"/>
</dbReference>
<proteinExistence type="predicted"/>
<dbReference type="PANTHER" id="PTHR44757">
    <property type="entry name" value="DIGUANYLATE CYCLASE DGCP"/>
    <property type="match status" value="1"/>
</dbReference>
<protein>
    <submittedName>
        <fullName evidence="7">Diguanylate cyclase (GGDEF)-like protein/PAS domain S-box-containing protein</fullName>
    </submittedName>
</protein>
<dbReference type="InterPro" id="IPR052155">
    <property type="entry name" value="Biofilm_reg_signaling"/>
</dbReference>
<dbReference type="Pfam" id="PF13426">
    <property type="entry name" value="PAS_9"/>
    <property type="match status" value="1"/>
</dbReference>
<organism evidence="7 8">
    <name type="scientific">Rhodoferax ferrireducens</name>
    <dbReference type="NCBI Taxonomy" id="192843"/>
    <lineage>
        <taxon>Bacteria</taxon>
        <taxon>Pseudomonadati</taxon>
        <taxon>Pseudomonadota</taxon>
        <taxon>Betaproteobacteria</taxon>
        <taxon>Burkholderiales</taxon>
        <taxon>Comamonadaceae</taxon>
        <taxon>Rhodoferax</taxon>
    </lineage>
</organism>
<evidence type="ECO:0000256" key="1">
    <source>
        <dbReference type="SAM" id="Coils"/>
    </source>
</evidence>
<feature type="domain" description="PAS" evidence="3">
    <location>
        <begin position="25"/>
        <end position="97"/>
    </location>
</feature>
<evidence type="ECO:0000256" key="2">
    <source>
        <dbReference type="SAM" id="MobiDB-lite"/>
    </source>
</evidence>
<feature type="domain" description="EAL" evidence="5">
    <location>
        <begin position="723"/>
        <end position="978"/>
    </location>
</feature>
<feature type="domain" description="PAC" evidence="4">
    <location>
        <begin position="101"/>
        <end position="154"/>
    </location>
</feature>
<name>A0ABU2C9C3_9BURK</name>
<dbReference type="CDD" id="cd01949">
    <property type="entry name" value="GGDEF"/>
    <property type="match status" value="1"/>
</dbReference>
<dbReference type="InterPro" id="IPR000160">
    <property type="entry name" value="GGDEF_dom"/>
</dbReference>
<dbReference type="PROSITE" id="PS50113">
    <property type="entry name" value="PAC"/>
    <property type="match status" value="3"/>
</dbReference>
<dbReference type="RefSeq" id="WP_310373685.1">
    <property type="nucleotide sequence ID" value="NZ_JAVDXT010000002.1"/>
</dbReference>
<feature type="domain" description="PAC" evidence="4">
    <location>
        <begin position="368"/>
        <end position="419"/>
    </location>
</feature>
<dbReference type="Gene3D" id="3.20.20.450">
    <property type="entry name" value="EAL domain"/>
    <property type="match status" value="1"/>
</dbReference>
<dbReference type="Pfam" id="PF08447">
    <property type="entry name" value="PAS_3"/>
    <property type="match status" value="2"/>
</dbReference>
<accession>A0ABU2C9C3</accession>
<dbReference type="InterPro" id="IPR000014">
    <property type="entry name" value="PAS"/>
</dbReference>
<dbReference type="InterPro" id="IPR013655">
    <property type="entry name" value="PAS_fold_3"/>
</dbReference>
<dbReference type="InterPro" id="IPR035965">
    <property type="entry name" value="PAS-like_dom_sf"/>
</dbReference>
<evidence type="ECO:0000313" key="8">
    <source>
        <dbReference type="Proteomes" id="UP001180487"/>
    </source>
</evidence>
<keyword evidence="8" id="KW-1185">Reference proteome</keyword>
<dbReference type="Gene3D" id="3.30.450.20">
    <property type="entry name" value="PAS domain"/>
    <property type="match status" value="4"/>
</dbReference>
<dbReference type="PROSITE" id="PS50887">
    <property type="entry name" value="GGDEF"/>
    <property type="match status" value="1"/>
</dbReference>
<dbReference type="InterPro" id="IPR029787">
    <property type="entry name" value="Nucleotide_cyclase"/>
</dbReference>
<dbReference type="SUPFAM" id="SSF141868">
    <property type="entry name" value="EAL domain-like"/>
    <property type="match status" value="1"/>
</dbReference>
<feature type="domain" description="PAC" evidence="4">
    <location>
        <begin position="496"/>
        <end position="549"/>
    </location>
</feature>
<dbReference type="SUPFAM" id="SSF55785">
    <property type="entry name" value="PYP-like sensor domain (PAS domain)"/>
    <property type="match status" value="4"/>
</dbReference>
<dbReference type="InterPro" id="IPR001633">
    <property type="entry name" value="EAL_dom"/>
</dbReference>
<evidence type="ECO:0000259" key="4">
    <source>
        <dbReference type="PROSITE" id="PS50113"/>
    </source>
</evidence>
<evidence type="ECO:0000259" key="5">
    <source>
        <dbReference type="PROSITE" id="PS50883"/>
    </source>
</evidence>
<dbReference type="CDD" id="cd01948">
    <property type="entry name" value="EAL"/>
    <property type="match status" value="1"/>
</dbReference>